<keyword evidence="2" id="KW-0178">Competence</keyword>
<name>A0ABW4LPY0_9BACI</name>
<evidence type="ECO:0000313" key="4">
    <source>
        <dbReference type="EMBL" id="MFD1736526.1"/>
    </source>
</evidence>
<evidence type="ECO:0008006" key="6">
    <source>
        <dbReference type="Google" id="ProtNLM"/>
    </source>
</evidence>
<evidence type="ECO:0000313" key="5">
    <source>
        <dbReference type="Proteomes" id="UP001597214"/>
    </source>
</evidence>
<reference evidence="5" key="1">
    <citation type="journal article" date="2019" name="Int. J. Syst. Evol. Microbiol.">
        <title>The Global Catalogue of Microorganisms (GCM) 10K type strain sequencing project: providing services to taxonomists for standard genome sequencing and annotation.</title>
        <authorList>
            <consortium name="The Broad Institute Genomics Platform"/>
            <consortium name="The Broad Institute Genome Sequencing Center for Infectious Disease"/>
            <person name="Wu L."/>
            <person name="Ma J."/>
        </authorList>
    </citation>
    <scope>NUCLEOTIDE SEQUENCE [LARGE SCALE GENOMIC DNA]</scope>
    <source>
        <strain evidence="5">CCUG 49339</strain>
    </source>
</reference>
<proteinExistence type="predicted"/>
<dbReference type="InterPro" id="IPR012902">
    <property type="entry name" value="N_methyl_site"/>
</dbReference>
<evidence type="ECO:0000256" key="3">
    <source>
        <dbReference type="SAM" id="Phobius"/>
    </source>
</evidence>
<gene>
    <name evidence="4" type="ORF">ACFSCX_08100</name>
</gene>
<dbReference type="EMBL" id="JBHUEM010000009">
    <property type="protein sequence ID" value="MFD1736526.1"/>
    <property type="molecule type" value="Genomic_DNA"/>
</dbReference>
<dbReference type="RefSeq" id="WP_377927687.1">
    <property type="nucleotide sequence ID" value="NZ_JBHUEM010000009.1"/>
</dbReference>
<keyword evidence="3" id="KW-0472">Membrane</keyword>
<dbReference type="PROSITE" id="PS00409">
    <property type="entry name" value="PROKAR_NTER_METHYL"/>
    <property type="match status" value="1"/>
</dbReference>
<evidence type="ECO:0000256" key="2">
    <source>
        <dbReference type="ARBA" id="ARBA00023287"/>
    </source>
</evidence>
<evidence type="ECO:0000256" key="1">
    <source>
        <dbReference type="ARBA" id="ARBA00004241"/>
    </source>
</evidence>
<comment type="subcellular location">
    <subcellularLocation>
        <location evidence="1">Cell surface</location>
    </subcellularLocation>
</comment>
<protein>
    <recommendedName>
        <fullName evidence="6">Type II secretion system protein</fullName>
    </recommendedName>
</protein>
<feature type="transmembrane region" description="Helical" evidence="3">
    <location>
        <begin position="12"/>
        <end position="34"/>
    </location>
</feature>
<dbReference type="Proteomes" id="UP001597214">
    <property type="component" value="Unassembled WGS sequence"/>
</dbReference>
<keyword evidence="5" id="KW-1185">Reference proteome</keyword>
<accession>A0ABW4LPY0</accession>
<comment type="caution">
    <text evidence="4">The sequence shown here is derived from an EMBL/GenBank/DDBJ whole genome shotgun (WGS) entry which is preliminary data.</text>
</comment>
<keyword evidence="3" id="KW-0812">Transmembrane</keyword>
<sequence length="111" mass="13251">MRNCKGVSLLESVVASFLLFSVILLVMPQLYFIVSQRENIEVRAYLIEKLNDELFRFSLGNQQYFNKSYRYNGIRFQIVIDQTNILTQEWEGCVSWENEHNKYLECETIIR</sequence>
<organism evidence="4 5">
    <name type="scientific">Bacillus salitolerans</name>
    <dbReference type="NCBI Taxonomy" id="1437434"/>
    <lineage>
        <taxon>Bacteria</taxon>
        <taxon>Bacillati</taxon>
        <taxon>Bacillota</taxon>
        <taxon>Bacilli</taxon>
        <taxon>Bacillales</taxon>
        <taxon>Bacillaceae</taxon>
        <taxon>Bacillus</taxon>
    </lineage>
</organism>
<keyword evidence="3" id="KW-1133">Transmembrane helix</keyword>